<name>A0A858RD39_9BACT</name>
<evidence type="ECO:0000256" key="1">
    <source>
        <dbReference type="SAM" id="MobiDB-lite"/>
    </source>
</evidence>
<gene>
    <name evidence="2" type="ORF">HHL09_00415</name>
</gene>
<dbReference type="Proteomes" id="UP000501812">
    <property type="component" value="Chromosome"/>
</dbReference>
<proteinExistence type="predicted"/>
<protein>
    <submittedName>
        <fullName evidence="2">Uncharacterized protein</fullName>
    </submittedName>
</protein>
<dbReference type="EMBL" id="CP051774">
    <property type="protein sequence ID" value="QJE94309.1"/>
    <property type="molecule type" value="Genomic_DNA"/>
</dbReference>
<dbReference type="AlphaFoldDB" id="A0A858RD39"/>
<organism evidence="2 3">
    <name type="scientific">Luteolibacter luteus</name>
    <dbReference type="NCBI Taxonomy" id="2728835"/>
    <lineage>
        <taxon>Bacteria</taxon>
        <taxon>Pseudomonadati</taxon>
        <taxon>Verrucomicrobiota</taxon>
        <taxon>Verrucomicrobiia</taxon>
        <taxon>Verrucomicrobiales</taxon>
        <taxon>Verrucomicrobiaceae</taxon>
        <taxon>Luteolibacter</taxon>
    </lineage>
</organism>
<accession>A0A858RD39</accession>
<evidence type="ECO:0000313" key="2">
    <source>
        <dbReference type="EMBL" id="QJE94309.1"/>
    </source>
</evidence>
<evidence type="ECO:0000313" key="3">
    <source>
        <dbReference type="Proteomes" id="UP000501812"/>
    </source>
</evidence>
<sequence>METSSKRITILRSGIALGVFALSGWLGYAFVPEAAGVSGERPMKAGAGDSPGMSRAKRGFLSAKEGSPADESPEARARRVAEVKQKLKDLWRASPSSGLNWDLDQETHRMLATLAPEELEAFFKELPNTGTGLPAHFMLRLEVLKAWAVKDGPAAIERCVSGGRMDFFCRSLAIGAWGEADAEAALAWLKRDDLPESVVKHRQMMLSNLVSNLSRSDFDRAAKELSMLSEGDRDSMISRLVSEGFEQGAVIDGLLEMARRGVPEGKVSEADEEILSTEARRDPEAAVARLAALENIDAGERARLDLVILNSETDKGKAFQDWLARNPDLESIPEAAWSTLSIAITSDAGKVAEWLGKMPEGGFRDEFYERAIRGFASLRNFDDAVHFSSRISDPAIRADALRALDAVWKSTDAGAAGEWRKSLPKADREALGE</sequence>
<keyword evidence="3" id="KW-1185">Reference proteome</keyword>
<dbReference type="RefSeq" id="WP_169452530.1">
    <property type="nucleotide sequence ID" value="NZ_CP051774.1"/>
</dbReference>
<reference evidence="2 3" key="1">
    <citation type="submission" date="2020-04" db="EMBL/GenBank/DDBJ databases">
        <title>Luteolibacter sp. G-1-1-1 isolated from soil.</title>
        <authorList>
            <person name="Dahal R.H."/>
        </authorList>
    </citation>
    <scope>NUCLEOTIDE SEQUENCE [LARGE SCALE GENOMIC DNA]</scope>
    <source>
        <strain evidence="2 3">G-1-1-1</strain>
    </source>
</reference>
<feature type="region of interest" description="Disordered" evidence="1">
    <location>
        <begin position="39"/>
        <end position="76"/>
    </location>
</feature>
<dbReference type="KEGG" id="luo:HHL09_00415"/>